<reference evidence="12" key="1">
    <citation type="submission" date="2023-07" db="EMBL/GenBank/DDBJ databases">
        <title>Functional and genomic diversity of the sorghum phyllosphere microbiome.</title>
        <authorList>
            <person name="Shade A."/>
        </authorList>
    </citation>
    <scope>NUCLEOTIDE SEQUENCE [LARGE SCALE GENOMIC DNA]</scope>
    <source>
        <strain evidence="12">SORGH_AS_0422</strain>
    </source>
</reference>
<comment type="catalytic activity">
    <reaction evidence="1 9">
        <text>N-(5-phospho-beta-D-ribosyl)anthranilate = 1-(2-carboxyphenylamino)-1-deoxy-D-ribulose 5-phosphate</text>
        <dbReference type="Rhea" id="RHEA:21540"/>
        <dbReference type="ChEBI" id="CHEBI:18277"/>
        <dbReference type="ChEBI" id="CHEBI:58613"/>
        <dbReference type="EC" id="5.3.1.24"/>
    </reaction>
</comment>
<evidence type="ECO:0000256" key="9">
    <source>
        <dbReference type="HAMAP-Rule" id="MF_00135"/>
    </source>
</evidence>
<dbReference type="EMBL" id="JAVLVU010000001">
    <property type="protein sequence ID" value="MDT3405569.1"/>
    <property type="molecule type" value="Genomic_DNA"/>
</dbReference>
<evidence type="ECO:0000256" key="1">
    <source>
        <dbReference type="ARBA" id="ARBA00001164"/>
    </source>
</evidence>
<dbReference type="Pfam" id="PF00697">
    <property type="entry name" value="PRAI"/>
    <property type="match status" value="1"/>
</dbReference>
<evidence type="ECO:0000256" key="3">
    <source>
        <dbReference type="ARBA" id="ARBA00012572"/>
    </source>
</evidence>
<keyword evidence="8 9" id="KW-0413">Isomerase</keyword>
<evidence type="ECO:0000256" key="6">
    <source>
        <dbReference type="ARBA" id="ARBA00022822"/>
    </source>
</evidence>
<dbReference type="Gene3D" id="3.20.20.70">
    <property type="entry name" value="Aldolase class I"/>
    <property type="match status" value="1"/>
</dbReference>
<dbReference type="InterPro" id="IPR001240">
    <property type="entry name" value="PRAI_dom"/>
</dbReference>
<evidence type="ECO:0000313" key="11">
    <source>
        <dbReference type="EMBL" id="MDT3405569.1"/>
    </source>
</evidence>
<comment type="similarity">
    <text evidence="9">Belongs to the TrpF family.</text>
</comment>
<dbReference type="PANTHER" id="PTHR42894">
    <property type="entry name" value="N-(5'-PHOSPHORIBOSYL)ANTHRANILATE ISOMERASE"/>
    <property type="match status" value="1"/>
</dbReference>
<evidence type="ECO:0000256" key="8">
    <source>
        <dbReference type="ARBA" id="ARBA00023235"/>
    </source>
</evidence>
<dbReference type="SUPFAM" id="SSF51366">
    <property type="entry name" value="Ribulose-phoshate binding barrel"/>
    <property type="match status" value="1"/>
</dbReference>
<dbReference type="EC" id="5.3.1.24" evidence="3 9"/>
<organism evidence="11 12">
    <name type="scientific">Mucilaginibacter terrae</name>
    <dbReference type="NCBI Taxonomy" id="1955052"/>
    <lineage>
        <taxon>Bacteria</taxon>
        <taxon>Pseudomonadati</taxon>
        <taxon>Bacteroidota</taxon>
        <taxon>Sphingobacteriia</taxon>
        <taxon>Sphingobacteriales</taxon>
        <taxon>Sphingobacteriaceae</taxon>
        <taxon>Mucilaginibacter</taxon>
    </lineage>
</organism>
<keyword evidence="5 9" id="KW-0028">Amino-acid biosynthesis</keyword>
<name>A0ABU3H0N0_9SPHI</name>
<dbReference type="InterPro" id="IPR044643">
    <property type="entry name" value="TrpF_fam"/>
</dbReference>
<proteinExistence type="inferred from homology"/>
<evidence type="ECO:0000256" key="5">
    <source>
        <dbReference type="ARBA" id="ARBA00022605"/>
    </source>
</evidence>
<keyword evidence="12" id="KW-1185">Reference proteome</keyword>
<evidence type="ECO:0000313" key="12">
    <source>
        <dbReference type="Proteomes" id="UP001258315"/>
    </source>
</evidence>
<feature type="domain" description="N-(5'phosphoribosyl) anthranilate isomerase (PRAI)" evidence="10">
    <location>
        <begin position="4"/>
        <end position="199"/>
    </location>
</feature>
<keyword evidence="6 9" id="KW-0822">Tryptophan biosynthesis</keyword>
<dbReference type="GO" id="GO:0004640">
    <property type="term" value="F:phosphoribosylanthranilate isomerase activity"/>
    <property type="evidence" value="ECO:0007669"/>
    <property type="project" value="UniProtKB-EC"/>
</dbReference>
<dbReference type="InterPro" id="IPR013785">
    <property type="entry name" value="Aldolase_TIM"/>
</dbReference>
<dbReference type="Proteomes" id="UP001258315">
    <property type="component" value="Unassembled WGS sequence"/>
</dbReference>
<evidence type="ECO:0000256" key="2">
    <source>
        <dbReference type="ARBA" id="ARBA00004664"/>
    </source>
</evidence>
<accession>A0ABU3H0N0</accession>
<dbReference type="RefSeq" id="WP_311954290.1">
    <property type="nucleotide sequence ID" value="NZ_JAVLVU010000001.1"/>
</dbReference>
<dbReference type="InterPro" id="IPR011060">
    <property type="entry name" value="RibuloseP-bd_barrel"/>
</dbReference>
<comment type="pathway">
    <text evidence="2 9">Amino-acid biosynthesis; L-tryptophan biosynthesis; L-tryptophan from chorismate: step 3/5.</text>
</comment>
<evidence type="ECO:0000256" key="4">
    <source>
        <dbReference type="ARBA" id="ARBA00022272"/>
    </source>
</evidence>
<sequence>MKIKVCGMKMPGNIKAIAGLEPDYMGFIFYGKSPRYVGSLPANELAALPASIVKTGVFVNEDLETVKQLINQYQLAAVQLHGGESPEYCAELREQVTVLKAFGVDETFDFEVLKDYANSVDYFLFDTKTAAHGGSGQVFDWQVLDRYNLEVPFFLSGGLSAENLPEVKQLKHPAFYGVDLNSRFEIEPGLKDEEKLRSAFTLLRTN</sequence>
<protein>
    <recommendedName>
        <fullName evidence="4 9">N-(5'-phosphoribosyl)anthranilate isomerase</fullName>
        <shortName evidence="9">PRAI</shortName>
        <ecNumber evidence="3 9">5.3.1.24</ecNumber>
    </recommendedName>
</protein>
<gene>
    <name evidence="9" type="primary">trpF</name>
    <name evidence="11" type="ORF">QE417_004641</name>
</gene>
<dbReference type="CDD" id="cd00405">
    <property type="entry name" value="PRAI"/>
    <property type="match status" value="1"/>
</dbReference>
<evidence type="ECO:0000256" key="7">
    <source>
        <dbReference type="ARBA" id="ARBA00023141"/>
    </source>
</evidence>
<evidence type="ECO:0000259" key="10">
    <source>
        <dbReference type="Pfam" id="PF00697"/>
    </source>
</evidence>
<keyword evidence="7 9" id="KW-0057">Aromatic amino acid biosynthesis</keyword>
<dbReference type="PANTHER" id="PTHR42894:SF1">
    <property type="entry name" value="N-(5'-PHOSPHORIBOSYL)ANTHRANILATE ISOMERASE"/>
    <property type="match status" value="1"/>
</dbReference>
<comment type="caution">
    <text evidence="11">The sequence shown here is derived from an EMBL/GenBank/DDBJ whole genome shotgun (WGS) entry which is preliminary data.</text>
</comment>
<dbReference type="HAMAP" id="MF_00135">
    <property type="entry name" value="PRAI"/>
    <property type="match status" value="1"/>
</dbReference>